<dbReference type="EMBL" id="NBTZ01000100">
    <property type="protein sequence ID" value="OTP71828.1"/>
    <property type="molecule type" value="Genomic_DNA"/>
</dbReference>
<dbReference type="Proteomes" id="UP000195221">
    <property type="component" value="Unassembled WGS sequence"/>
</dbReference>
<dbReference type="AlphaFoldDB" id="A0A242MKJ5"/>
<proteinExistence type="predicted"/>
<sequence length="63" mass="7294">MAWPEKTTHYSDKSRYLGLPFAIGLRSFVQSEEMPCLAHRSATSSDSLIWDWKKSRWHVLPSA</sequence>
<gene>
    <name evidence="1" type="ORF">PAMC26577_22985</name>
</gene>
<comment type="caution">
    <text evidence="1">The sequence shown here is derived from an EMBL/GenBank/DDBJ whole genome shotgun (WGS) entry which is preliminary data.</text>
</comment>
<protein>
    <submittedName>
        <fullName evidence="1">Uncharacterized protein</fullName>
    </submittedName>
</protein>
<name>A0A242MKJ5_CABSO</name>
<reference evidence="1 2" key="1">
    <citation type="submission" date="2017-03" db="EMBL/GenBank/DDBJ databases">
        <title>Genome analysis of strain PAMC 26577.</title>
        <authorList>
            <person name="Oh H.-M."/>
            <person name="Yang J.-A."/>
        </authorList>
    </citation>
    <scope>NUCLEOTIDE SEQUENCE [LARGE SCALE GENOMIC DNA]</scope>
    <source>
        <strain evidence="1 2">PAMC 26577</strain>
    </source>
</reference>
<evidence type="ECO:0000313" key="1">
    <source>
        <dbReference type="EMBL" id="OTP71828.1"/>
    </source>
</evidence>
<evidence type="ECO:0000313" key="2">
    <source>
        <dbReference type="Proteomes" id="UP000195221"/>
    </source>
</evidence>
<organism evidence="1 2">
    <name type="scientific">Caballeronia sordidicola</name>
    <name type="common">Burkholderia sordidicola</name>
    <dbReference type="NCBI Taxonomy" id="196367"/>
    <lineage>
        <taxon>Bacteria</taxon>
        <taxon>Pseudomonadati</taxon>
        <taxon>Pseudomonadota</taxon>
        <taxon>Betaproteobacteria</taxon>
        <taxon>Burkholderiales</taxon>
        <taxon>Burkholderiaceae</taxon>
        <taxon>Caballeronia</taxon>
    </lineage>
</organism>
<accession>A0A242MKJ5</accession>